<evidence type="ECO:0000313" key="2">
    <source>
        <dbReference type="Proteomes" id="UP000186015"/>
    </source>
</evidence>
<evidence type="ECO:0000313" key="1">
    <source>
        <dbReference type="EMBL" id="SEL12916.1"/>
    </source>
</evidence>
<sequence length="159" mass="17557">MPNWTISGKAAFVKGMVQVDINVDLSAYPERFARAQQRLGEAVLVSSKVFMPLLTGSLQQRSYVDDGGRKVVFPGPYGRYQYGGRVMVDSVTGKGPALIHDRNGVEIGLRFRKGATLVPTERRLNYSQPTAQAEWFQPAKDKDLPAWVAECDRIIKGGA</sequence>
<dbReference type="AlphaFoldDB" id="A0A1H7MNM8"/>
<proteinExistence type="predicted"/>
<protein>
    <submittedName>
        <fullName evidence="1">Minor capsid protein</fullName>
    </submittedName>
</protein>
<accession>A0A1H7MNM8</accession>
<name>A0A1H7MNM8_RUMAL</name>
<organism evidence="1 2">
    <name type="scientific">Ruminococcus albus</name>
    <dbReference type="NCBI Taxonomy" id="1264"/>
    <lineage>
        <taxon>Bacteria</taxon>
        <taxon>Bacillati</taxon>
        <taxon>Bacillota</taxon>
        <taxon>Clostridia</taxon>
        <taxon>Eubacteriales</taxon>
        <taxon>Oscillospiraceae</taxon>
        <taxon>Ruminococcus</taxon>
    </lineage>
</organism>
<gene>
    <name evidence="1" type="ORF">SAMN05216469_11277</name>
</gene>
<dbReference type="EMBL" id="FOAT01000012">
    <property type="protein sequence ID" value="SEL12916.1"/>
    <property type="molecule type" value="Genomic_DNA"/>
</dbReference>
<dbReference type="OrthoDB" id="1846398at2"/>
<dbReference type="RefSeq" id="WP_074834312.1">
    <property type="nucleotide sequence ID" value="NZ_FOAT01000012.1"/>
</dbReference>
<reference evidence="1 2" key="1">
    <citation type="submission" date="2016-10" db="EMBL/GenBank/DDBJ databases">
        <authorList>
            <person name="de Groot N.N."/>
        </authorList>
    </citation>
    <scope>NUCLEOTIDE SEQUENCE [LARGE SCALE GENOMIC DNA]</scope>
    <source>
        <strain evidence="1 2">KH2T6</strain>
    </source>
</reference>
<dbReference type="Proteomes" id="UP000186015">
    <property type="component" value="Unassembled WGS sequence"/>
</dbReference>